<feature type="domain" description="Phospholipase C/D" evidence="1">
    <location>
        <begin position="5"/>
        <end position="93"/>
    </location>
</feature>
<dbReference type="Proteomes" id="UP000426246">
    <property type="component" value="Chromosome"/>
</dbReference>
<dbReference type="OrthoDB" id="9810012at2"/>
<evidence type="ECO:0000313" key="3">
    <source>
        <dbReference type="Proteomes" id="UP000426246"/>
    </source>
</evidence>
<gene>
    <name evidence="2" type="ORF">EHS13_34145</name>
</gene>
<evidence type="ECO:0000259" key="1">
    <source>
        <dbReference type="Pfam" id="PF00882"/>
    </source>
</evidence>
<dbReference type="AlphaFoldDB" id="A0A6B8RWI0"/>
<name>A0A6B8RWI0_9BACL</name>
<proteinExistence type="predicted"/>
<sequence>MPWQMVHFAIADKLYKDKPSSAFLLGSIAPDAIHSRENSNRQDKNRTHLCKKDGSMPDLESLANFCITNLNKFEDLDWNSFVLGYASHVLADLRWTETIWEEYKEKIKQSEDRNEPIKKIYSMEVCQLDFELYKEEWAGYIFASLADSKVFSIEPYLTDTEISLYRDKTISWLKDPANEPQITLRYITEDAVKEFIKTTSDELSMLIKDWTKLSKKSHA</sequence>
<dbReference type="EMBL" id="CP034235">
    <property type="protein sequence ID" value="QGQ99546.1"/>
    <property type="molecule type" value="Genomic_DNA"/>
</dbReference>
<organism evidence="2 3">
    <name type="scientific">Paenibacillus psychroresistens</name>
    <dbReference type="NCBI Taxonomy" id="1778678"/>
    <lineage>
        <taxon>Bacteria</taxon>
        <taxon>Bacillati</taxon>
        <taxon>Bacillota</taxon>
        <taxon>Bacilli</taxon>
        <taxon>Bacillales</taxon>
        <taxon>Paenibacillaceae</taxon>
        <taxon>Paenibacillus</taxon>
    </lineage>
</organism>
<accession>A0A6B8RWI0</accession>
<keyword evidence="3" id="KW-1185">Reference proteome</keyword>
<dbReference type="InterPro" id="IPR029002">
    <property type="entry name" value="PLPC/GPLD1"/>
</dbReference>
<protein>
    <recommendedName>
        <fullName evidence="1">Phospholipase C/D domain-containing protein</fullName>
    </recommendedName>
</protein>
<dbReference type="Pfam" id="PF00882">
    <property type="entry name" value="Zn_dep_PLPC"/>
    <property type="match status" value="1"/>
</dbReference>
<dbReference type="KEGG" id="ppsc:EHS13_34145"/>
<reference evidence="3" key="1">
    <citation type="submission" date="2018-11" db="EMBL/GenBank/DDBJ databases">
        <title>Complete genome sequence of Paenibacillus sp. ML311-T8.</title>
        <authorList>
            <person name="Nam Y.-D."/>
            <person name="Kang J."/>
            <person name="Chung W.-H."/>
            <person name="Park Y.S."/>
        </authorList>
    </citation>
    <scope>NUCLEOTIDE SEQUENCE [LARGE SCALE GENOMIC DNA]</scope>
    <source>
        <strain evidence="3">ML311-T8</strain>
    </source>
</reference>
<dbReference type="RefSeq" id="WP_155704712.1">
    <property type="nucleotide sequence ID" value="NZ_CP034235.1"/>
</dbReference>
<evidence type="ECO:0000313" key="2">
    <source>
        <dbReference type="EMBL" id="QGQ99546.1"/>
    </source>
</evidence>